<feature type="signal peptide" evidence="1">
    <location>
        <begin position="1"/>
        <end position="18"/>
    </location>
</feature>
<proteinExistence type="predicted"/>
<dbReference type="Gene3D" id="1.20.120.1090">
    <property type="match status" value="1"/>
</dbReference>
<evidence type="ECO:0000313" key="3">
    <source>
        <dbReference type="EMBL" id="MBB3048059.1"/>
    </source>
</evidence>
<accession>A0A7W4W6Y7</accession>
<dbReference type="EMBL" id="JACHWY010000002">
    <property type="protein sequence ID" value="MBB3048059.1"/>
    <property type="molecule type" value="Genomic_DNA"/>
</dbReference>
<dbReference type="Proteomes" id="UP000537130">
    <property type="component" value="Unassembled WGS sequence"/>
</dbReference>
<dbReference type="AlphaFoldDB" id="A0A7W4W6Y7"/>
<feature type="chain" id="PRO_5031122016" description="DUF3806 domain-containing protein" evidence="1">
    <location>
        <begin position="19"/>
        <end position="161"/>
    </location>
</feature>
<keyword evidence="4" id="KW-1185">Reference proteome</keyword>
<protein>
    <recommendedName>
        <fullName evidence="2">DUF3806 domain-containing protein</fullName>
    </recommendedName>
</protein>
<comment type="caution">
    <text evidence="3">The sequence shown here is derived from an EMBL/GenBank/DDBJ whole genome shotgun (WGS) entry which is preliminary data.</text>
</comment>
<name>A0A7W4W6Y7_9GAMM</name>
<keyword evidence="1" id="KW-0732">Signal</keyword>
<evidence type="ECO:0000259" key="2">
    <source>
        <dbReference type="Pfam" id="PF12713"/>
    </source>
</evidence>
<dbReference type="InterPro" id="IPR024266">
    <property type="entry name" value="DUF3806"/>
</dbReference>
<evidence type="ECO:0000313" key="4">
    <source>
        <dbReference type="Proteomes" id="UP000537130"/>
    </source>
</evidence>
<organism evidence="3 4">
    <name type="scientific">Litorivivens lipolytica</name>
    <dbReference type="NCBI Taxonomy" id="1524264"/>
    <lineage>
        <taxon>Bacteria</taxon>
        <taxon>Pseudomonadati</taxon>
        <taxon>Pseudomonadota</taxon>
        <taxon>Gammaproteobacteria</taxon>
        <taxon>Litorivivens</taxon>
    </lineage>
</organism>
<gene>
    <name evidence="3" type="ORF">FHR99_002325</name>
</gene>
<sequence>MRMMIGVFLALLPTLLAAETFRTEAPSEMDRRFMETQIEELNEIASLEFGRRINGTKWNDLEVLQRLLDQGLVKKHETARLQGMGIVIGELLRKEKGLYWTIYTDKLGRSRALEIPGKREFVFPVTMISRRVEAGVDVKVREVYENAVKLIDEIQDKRGWQ</sequence>
<feature type="domain" description="DUF3806" evidence="2">
    <location>
        <begin position="60"/>
        <end position="144"/>
    </location>
</feature>
<dbReference type="Pfam" id="PF12713">
    <property type="entry name" value="DUF3806"/>
    <property type="match status" value="1"/>
</dbReference>
<reference evidence="3 4" key="1">
    <citation type="submission" date="2020-08" db="EMBL/GenBank/DDBJ databases">
        <title>Genomic Encyclopedia of Type Strains, Phase III (KMG-III): the genomes of soil and plant-associated and newly described type strains.</title>
        <authorList>
            <person name="Whitman W."/>
        </authorList>
    </citation>
    <scope>NUCLEOTIDE SEQUENCE [LARGE SCALE GENOMIC DNA]</scope>
    <source>
        <strain evidence="3 4">CECT 8654</strain>
    </source>
</reference>
<dbReference type="RefSeq" id="WP_183410827.1">
    <property type="nucleotide sequence ID" value="NZ_JACHWY010000002.1"/>
</dbReference>
<evidence type="ECO:0000256" key="1">
    <source>
        <dbReference type="SAM" id="SignalP"/>
    </source>
</evidence>